<reference evidence="3 4" key="1">
    <citation type="submission" date="2019-06" db="EMBL/GenBank/DDBJ databases">
        <title>Sequencing the genomes of 1000 actinobacteria strains.</title>
        <authorList>
            <person name="Klenk H.-P."/>
        </authorList>
    </citation>
    <scope>NUCLEOTIDE SEQUENCE [LARGE SCALE GENOMIC DNA]</scope>
    <source>
        <strain evidence="3 4">DSM 18935</strain>
    </source>
</reference>
<dbReference type="InterPro" id="IPR051534">
    <property type="entry name" value="CBASS_pafABC_assoc_protein"/>
</dbReference>
<organism evidence="3 4">
    <name type="scientific">Marihabitans asiaticum</name>
    <dbReference type="NCBI Taxonomy" id="415218"/>
    <lineage>
        <taxon>Bacteria</taxon>
        <taxon>Bacillati</taxon>
        <taxon>Actinomycetota</taxon>
        <taxon>Actinomycetes</taxon>
        <taxon>Micrococcales</taxon>
        <taxon>Intrasporangiaceae</taxon>
        <taxon>Marihabitans</taxon>
    </lineage>
</organism>
<sequence>MTTPSGSVDQVAVSNTPRAKTERLMNLTMCLLSTRRALPKARIRTMVESYAGVASDEAFERMFERDKDELRELGIPLVTEHIGGAFDDEVGYRIDQRDYALPEIDLEPDELAVVGLATRTWEHAALAPSAATAWRKVSSADGTGEATETPFVGIEPSVGGGEPAFAALKDATLGARSVTFDYAKGGAGRPQTRRVDPWSLTAWRGRWYLTGYDHDRGEPRIFRLSRITSAVQATGPLTHPAPDEHDPQAAIEAIAGGERATTSAVLRVRVGAGHSLRRRARSTTTLDDDWDRVELEIPSPVAFAEEVVGYGADVVAEQPPELVDAVVARLRGVLGQGETR</sequence>
<comment type="caution">
    <text evidence="3">The sequence shown here is derived from an EMBL/GenBank/DDBJ whole genome shotgun (WGS) entry which is preliminary data.</text>
</comment>
<feature type="domain" description="WYL" evidence="1">
    <location>
        <begin position="164"/>
        <end position="230"/>
    </location>
</feature>
<dbReference type="Proteomes" id="UP000315628">
    <property type="component" value="Unassembled WGS sequence"/>
</dbReference>
<gene>
    <name evidence="3" type="ORF">FB557_2614</name>
</gene>
<evidence type="ECO:0000313" key="3">
    <source>
        <dbReference type="EMBL" id="TWD13226.1"/>
    </source>
</evidence>
<feature type="domain" description="WCX" evidence="2">
    <location>
        <begin position="262"/>
        <end position="334"/>
    </location>
</feature>
<name>A0A560W6H4_9MICO</name>
<dbReference type="PANTHER" id="PTHR34580:SF3">
    <property type="entry name" value="PROTEIN PAFB"/>
    <property type="match status" value="1"/>
</dbReference>
<dbReference type="InterPro" id="IPR026881">
    <property type="entry name" value="WYL_dom"/>
</dbReference>
<dbReference type="EMBL" id="VIUW01000005">
    <property type="protein sequence ID" value="TWD13226.1"/>
    <property type="molecule type" value="Genomic_DNA"/>
</dbReference>
<dbReference type="AlphaFoldDB" id="A0A560W6H4"/>
<evidence type="ECO:0000259" key="2">
    <source>
        <dbReference type="Pfam" id="PF25583"/>
    </source>
</evidence>
<dbReference type="Pfam" id="PF25583">
    <property type="entry name" value="WCX"/>
    <property type="match status" value="1"/>
</dbReference>
<accession>A0A560W6H4</accession>
<dbReference type="PANTHER" id="PTHR34580">
    <property type="match status" value="1"/>
</dbReference>
<keyword evidence="4" id="KW-1185">Reference proteome</keyword>
<proteinExistence type="predicted"/>
<evidence type="ECO:0000313" key="4">
    <source>
        <dbReference type="Proteomes" id="UP000315628"/>
    </source>
</evidence>
<dbReference type="InterPro" id="IPR057727">
    <property type="entry name" value="WCX_dom"/>
</dbReference>
<dbReference type="Pfam" id="PF13280">
    <property type="entry name" value="WYL"/>
    <property type="match status" value="1"/>
</dbReference>
<dbReference type="PROSITE" id="PS52050">
    <property type="entry name" value="WYL"/>
    <property type="match status" value="1"/>
</dbReference>
<evidence type="ECO:0000259" key="1">
    <source>
        <dbReference type="Pfam" id="PF13280"/>
    </source>
</evidence>
<protein>
    <submittedName>
        <fullName evidence="3">Transcriptional regulator</fullName>
    </submittedName>
</protein>